<evidence type="ECO:0000256" key="1">
    <source>
        <dbReference type="SAM" id="MobiDB-lite"/>
    </source>
</evidence>
<name>A0A914YPD7_9BILA</name>
<feature type="compositionally biased region" description="Basic and acidic residues" evidence="1">
    <location>
        <begin position="1"/>
        <end position="15"/>
    </location>
</feature>
<reference evidence="3" key="1">
    <citation type="submission" date="2022-11" db="UniProtKB">
        <authorList>
            <consortium name="WormBaseParasite"/>
        </authorList>
    </citation>
    <scope>IDENTIFICATION</scope>
</reference>
<keyword evidence="2" id="KW-1185">Reference proteome</keyword>
<accession>A0A914YPD7</accession>
<feature type="region of interest" description="Disordered" evidence="1">
    <location>
        <begin position="1"/>
        <end position="75"/>
    </location>
</feature>
<dbReference type="WBParaSite" id="PSU_v2.g20856.t1">
    <property type="protein sequence ID" value="PSU_v2.g20856.t1"/>
    <property type="gene ID" value="PSU_v2.g20856"/>
</dbReference>
<organism evidence="2 3">
    <name type="scientific">Panagrolaimus superbus</name>
    <dbReference type="NCBI Taxonomy" id="310955"/>
    <lineage>
        <taxon>Eukaryota</taxon>
        <taxon>Metazoa</taxon>
        <taxon>Ecdysozoa</taxon>
        <taxon>Nematoda</taxon>
        <taxon>Chromadorea</taxon>
        <taxon>Rhabditida</taxon>
        <taxon>Tylenchina</taxon>
        <taxon>Panagrolaimomorpha</taxon>
        <taxon>Panagrolaimoidea</taxon>
        <taxon>Panagrolaimidae</taxon>
        <taxon>Panagrolaimus</taxon>
    </lineage>
</organism>
<feature type="compositionally biased region" description="Basic and acidic residues" evidence="1">
    <location>
        <begin position="24"/>
        <end position="37"/>
    </location>
</feature>
<dbReference type="AlphaFoldDB" id="A0A914YPD7"/>
<feature type="compositionally biased region" description="Basic and acidic residues" evidence="1">
    <location>
        <begin position="49"/>
        <end position="63"/>
    </location>
</feature>
<sequence>MIMKDDNESKVEKEPTPFAFPDPDEGKKAVEREKDNEQDPVPFAFPDPDEGKNVGELETKGEPETPITKPVVPETPITKPVVPEITSEDVEMSEFPAEDESVKLNEFQLKGLKSINFRKTLSNRFIVSYDTNYIYSMKLSHGFAQATGFTQGTTVLNNQTANDLPSVNPFYSHICIHVHGILRPFNKYHDAEIAIIPVQKEKTVYSFFSEPLYFKVEKTFVNTICLEFKDFLGNPIVCDRANCHFVLQFVKKR</sequence>
<dbReference type="Proteomes" id="UP000887577">
    <property type="component" value="Unplaced"/>
</dbReference>
<proteinExistence type="predicted"/>
<evidence type="ECO:0000313" key="2">
    <source>
        <dbReference type="Proteomes" id="UP000887577"/>
    </source>
</evidence>
<protein>
    <submittedName>
        <fullName evidence="3">Uncharacterized protein</fullName>
    </submittedName>
</protein>
<evidence type="ECO:0000313" key="3">
    <source>
        <dbReference type="WBParaSite" id="PSU_v2.g20856.t1"/>
    </source>
</evidence>